<keyword evidence="1" id="KW-0472">Membrane</keyword>
<keyword evidence="1" id="KW-0812">Transmembrane</keyword>
<proteinExistence type="predicted"/>
<keyword evidence="1" id="KW-1133">Transmembrane helix</keyword>
<name>A0AB39XXL0_9ACTN</name>
<evidence type="ECO:0000313" key="2">
    <source>
        <dbReference type="EMBL" id="XDV62294.1"/>
    </source>
</evidence>
<dbReference type="RefSeq" id="WP_133895793.1">
    <property type="nucleotide sequence ID" value="NZ_CP165727.1"/>
</dbReference>
<feature type="transmembrane region" description="Helical" evidence="1">
    <location>
        <begin position="12"/>
        <end position="30"/>
    </location>
</feature>
<dbReference type="PANTHER" id="PTHR32251">
    <property type="entry name" value="3-OXO-5-ALPHA-STEROID 4-DEHYDROGENASE"/>
    <property type="match status" value="1"/>
</dbReference>
<dbReference type="PANTHER" id="PTHR32251:SF17">
    <property type="entry name" value="STEROID 5-ALPHA REDUCTASE C-TERMINAL DOMAIN-CONTAINING PROTEIN"/>
    <property type="match status" value="1"/>
</dbReference>
<dbReference type="GO" id="GO:0016020">
    <property type="term" value="C:membrane"/>
    <property type="evidence" value="ECO:0007669"/>
    <property type="project" value="TreeGrafter"/>
</dbReference>
<evidence type="ECO:0000256" key="1">
    <source>
        <dbReference type="SAM" id="Phobius"/>
    </source>
</evidence>
<organism evidence="2">
    <name type="scientific">Streptomyces sp. R33</name>
    <dbReference type="NCBI Taxonomy" id="3238629"/>
    <lineage>
        <taxon>Bacteria</taxon>
        <taxon>Bacillati</taxon>
        <taxon>Actinomycetota</taxon>
        <taxon>Actinomycetes</taxon>
        <taxon>Kitasatosporales</taxon>
        <taxon>Streptomycetaceae</taxon>
        <taxon>Streptomyces</taxon>
    </lineage>
</organism>
<accession>A0AB39XXL0</accession>
<protein>
    <submittedName>
        <fullName evidence="2">DUF1295 domain-containing protein</fullName>
    </submittedName>
</protein>
<feature type="transmembrane region" description="Helical" evidence="1">
    <location>
        <begin position="114"/>
        <end position="131"/>
    </location>
</feature>
<dbReference type="InterPro" id="IPR010721">
    <property type="entry name" value="UstE-like"/>
</dbReference>
<feature type="transmembrane region" description="Helical" evidence="1">
    <location>
        <begin position="143"/>
        <end position="164"/>
    </location>
</feature>
<dbReference type="AlphaFoldDB" id="A0AB39XXL0"/>
<feature type="transmembrane region" description="Helical" evidence="1">
    <location>
        <begin position="215"/>
        <end position="233"/>
    </location>
</feature>
<feature type="transmembrane region" description="Helical" evidence="1">
    <location>
        <begin position="69"/>
        <end position="88"/>
    </location>
</feature>
<dbReference type="Pfam" id="PF06966">
    <property type="entry name" value="DUF1295"/>
    <property type="match status" value="1"/>
</dbReference>
<dbReference type="PROSITE" id="PS50244">
    <property type="entry name" value="S5A_REDUCTASE"/>
    <property type="match status" value="1"/>
</dbReference>
<sequence length="269" mass="29102">MNPASWEALGSNLAAAAATAVTVLLLAFAVGTARRLHRTVDIAWGLAFAAVATVSYTLSSGYGDDRRRLLVAAATVVWGVRLAVHIAWRGRGHGEDPRYAKFLARGRGNPHVRALFKVYLLQAGLVWLVSLPVQSASYAGSPIGALAVLGGVLWAVGLVFEAVADLQLARFRADPAHRGTVMDRGLWAWTRHPNYFGDFLVWWGLYLMACGTWRAALLCLVSPVAMTLLLIMGSGKRLMEAHMAERPGYAGYIARTSGFLPLPPWRGHA</sequence>
<gene>
    <name evidence="2" type="ORF">AB5J51_04740</name>
</gene>
<dbReference type="EMBL" id="CP165727">
    <property type="protein sequence ID" value="XDV62294.1"/>
    <property type="molecule type" value="Genomic_DNA"/>
</dbReference>
<dbReference type="Gene3D" id="1.20.120.1630">
    <property type="match status" value="1"/>
</dbReference>
<feature type="transmembrane region" description="Helical" evidence="1">
    <location>
        <begin position="42"/>
        <end position="63"/>
    </location>
</feature>
<reference evidence="2" key="1">
    <citation type="submission" date="2024-08" db="EMBL/GenBank/DDBJ databases">
        <authorList>
            <person name="Yu S.T."/>
        </authorList>
    </citation>
    <scope>NUCLEOTIDE SEQUENCE</scope>
    <source>
        <strain evidence="2">R33</strain>
    </source>
</reference>